<organism evidence="3 4">
    <name type="scientific">Micromonospora cathayae</name>
    <dbReference type="NCBI Taxonomy" id="3028804"/>
    <lineage>
        <taxon>Bacteria</taxon>
        <taxon>Bacillati</taxon>
        <taxon>Actinomycetota</taxon>
        <taxon>Actinomycetes</taxon>
        <taxon>Micromonosporales</taxon>
        <taxon>Micromonosporaceae</taxon>
        <taxon>Micromonospora</taxon>
    </lineage>
</organism>
<feature type="domain" description="Trypsin-co-occurring" evidence="2">
    <location>
        <begin position="44"/>
        <end position="104"/>
    </location>
</feature>
<proteinExistence type="predicted"/>
<dbReference type="Proteomes" id="UP001219605">
    <property type="component" value="Chromosome"/>
</dbReference>
<dbReference type="NCBIfam" id="NF041216">
    <property type="entry name" value="CU044_2847_fam"/>
    <property type="match status" value="1"/>
</dbReference>
<name>A0ABY7ZWP4_9ACTN</name>
<reference evidence="3 4" key="1">
    <citation type="submission" date="2023-02" db="EMBL/GenBank/DDBJ databases">
        <authorList>
            <person name="Mo P."/>
        </authorList>
    </citation>
    <scope>NUCLEOTIDE SEQUENCE [LARGE SCALE GENOMIC DNA]</scope>
    <source>
        <strain evidence="3 4">HUAS 3</strain>
    </source>
</reference>
<feature type="region of interest" description="Disordered" evidence="1">
    <location>
        <begin position="108"/>
        <end position="137"/>
    </location>
</feature>
<dbReference type="Pfam" id="PF19493">
    <property type="entry name" value="Trypco1"/>
    <property type="match status" value="1"/>
</dbReference>
<dbReference type="RefSeq" id="WP_275034460.1">
    <property type="nucleotide sequence ID" value="NZ_CP118615.1"/>
</dbReference>
<sequence length="137" mass="14627">MAEQTQVQQTKVQLPTGQVIWATVYDEDYRAVSASRKMPRLDPAELRGLVQGVSTSIRQALDELAPDDVSIEFGVDFALKTTGLTSLLAEASSKASVKVTVSWRADGPLRATLRPGAPDPAEDDDGVDRNADGTAGQ</sequence>
<gene>
    <name evidence="3" type="ORF">PVK37_14280</name>
</gene>
<evidence type="ECO:0000259" key="2">
    <source>
        <dbReference type="Pfam" id="PF19493"/>
    </source>
</evidence>
<dbReference type="EMBL" id="CP118615">
    <property type="protein sequence ID" value="WDZ87487.1"/>
    <property type="molecule type" value="Genomic_DNA"/>
</dbReference>
<evidence type="ECO:0000256" key="1">
    <source>
        <dbReference type="SAM" id="MobiDB-lite"/>
    </source>
</evidence>
<protein>
    <submittedName>
        <fullName evidence="3">CU044_2847 family protein</fullName>
    </submittedName>
</protein>
<evidence type="ECO:0000313" key="3">
    <source>
        <dbReference type="EMBL" id="WDZ87487.1"/>
    </source>
</evidence>
<keyword evidence="4" id="KW-1185">Reference proteome</keyword>
<dbReference type="InterPro" id="IPR045794">
    <property type="entry name" value="Trypco1"/>
</dbReference>
<evidence type="ECO:0000313" key="4">
    <source>
        <dbReference type="Proteomes" id="UP001219605"/>
    </source>
</evidence>
<accession>A0ABY7ZWP4</accession>